<proteinExistence type="predicted"/>
<keyword evidence="7" id="KW-0808">Transferase</keyword>
<comment type="subcellular location">
    <subcellularLocation>
        <location evidence="3">Cell membrane</location>
    </subcellularLocation>
    <subcellularLocation>
        <location evidence="2">Membrane</location>
        <topology evidence="2">Multi-pass membrane protein</topology>
    </subcellularLocation>
</comment>
<dbReference type="CDD" id="cd00130">
    <property type="entry name" value="PAS"/>
    <property type="match status" value="1"/>
</dbReference>
<dbReference type="CDD" id="cd06225">
    <property type="entry name" value="HAMP"/>
    <property type="match status" value="1"/>
</dbReference>
<dbReference type="SUPFAM" id="SSF55785">
    <property type="entry name" value="PYP-like sensor domain (PAS domain)"/>
    <property type="match status" value="1"/>
</dbReference>
<evidence type="ECO:0000256" key="5">
    <source>
        <dbReference type="ARBA" id="ARBA00022475"/>
    </source>
</evidence>
<keyword evidence="11" id="KW-0067">ATP-binding</keyword>
<gene>
    <name evidence="19" type="ORF">LX73_1453</name>
</gene>
<dbReference type="PANTHER" id="PTHR42878">
    <property type="entry name" value="TWO-COMPONENT HISTIDINE KINASE"/>
    <property type="match status" value="1"/>
</dbReference>
<dbReference type="CDD" id="cd00082">
    <property type="entry name" value="HisKA"/>
    <property type="match status" value="1"/>
</dbReference>
<dbReference type="Pfam" id="PF02518">
    <property type="entry name" value="HATPase_c"/>
    <property type="match status" value="1"/>
</dbReference>
<keyword evidence="12 15" id="KW-1133">Transmembrane helix</keyword>
<dbReference type="PANTHER" id="PTHR42878:SF7">
    <property type="entry name" value="SENSOR HISTIDINE KINASE GLRK"/>
    <property type="match status" value="1"/>
</dbReference>
<dbReference type="AlphaFoldDB" id="A0A5D3YIY7"/>
<evidence type="ECO:0000256" key="3">
    <source>
        <dbReference type="ARBA" id="ARBA00004236"/>
    </source>
</evidence>
<evidence type="ECO:0000256" key="7">
    <source>
        <dbReference type="ARBA" id="ARBA00022679"/>
    </source>
</evidence>
<dbReference type="SMART" id="SM00387">
    <property type="entry name" value="HATPase_c"/>
    <property type="match status" value="1"/>
</dbReference>
<dbReference type="SMART" id="SM00304">
    <property type="entry name" value="HAMP"/>
    <property type="match status" value="1"/>
</dbReference>
<dbReference type="InterPro" id="IPR035965">
    <property type="entry name" value="PAS-like_dom_sf"/>
</dbReference>
<dbReference type="Gene3D" id="6.10.340.10">
    <property type="match status" value="1"/>
</dbReference>
<evidence type="ECO:0000313" key="19">
    <source>
        <dbReference type="EMBL" id="TYP93743.1"/>
    </source>
</evidence>
<dbReference type="GO" id="GO:0005524">
    <property type="term" value="F:ATP binding"/>
    <property type="evidence" value="ECO:0007669"/>
    <property type="project" value="UniProtKB-KW"/>
</dbReference>
<evidence type="ECO:0000256" key="1">
    <source>
        <dbReference type="ARBA" id="ARBA00000085"/>
    </source>
</evidence>
<dbReference type="Pfam" id="PF00989">
    <property type="entry name" value="PAS"/>
    <property type="match status" value="1"/>
</dbReference>
<evidence type="ECO:0000256" key="14">
    <source>
        <dbReference type="ARBA" id="ARBA00023136"/>
    </source>
</evidence>
<dbReference type="SMART" id="SM00091">
    <property type="entry name" value="PAS"/>
    <property type="match status" value="1"/>
</dbReference>
<feature type="transmembrane region" description="Helical" evidence="15">
    <location>
        <begin position="175"/>
        <end position="195"/>
    </location>
</feature>
<evidence type="ECO:0000256" key="4">
    <source>
        <dbReference type="ARBA" id="ARBA00012438"/>
    </source>
</evidence>
<dbReference type="PROSITE" id="PS50112">
    <property type="entry name" value="PAS"/>
    <property type="match status" value="1"/>
</dbReference>
<dbReference type="PROSITE" id="PS50109">
    <property type="entry name" value="HIS_KIN"/>
    <property type="match status" value="1"/>
</dbReference>
<keyword evidence="10" id="KW-0418">Kinase</keyword>
<dbReference type="Gene3D" id="3.30.450.20">
    <property type="entry name" value="PAS domain"/>
    <property type="match status" value="1"/>
</dbReference>
<evidence type="ECO:0000259" key="18">
    <source>
        <dbReference type="PROSITE" id="PS50885"/>
    </source>
</evidence>
<dbReference type="InterPro" id="IPR003661">
    <property type="entry name" value="HisK_dim/P_dom"/>
</dbReference>
<evidence type="ECO:0000256" key="10">
    <source>
        <dbReference type="ARBA" id="ARBA00022777"/>
    </source>
</evidence>
<evidence type="ECO:0000256" key="8">
    <source>
        <dbReference type="ARBA" id="ARBA00022692"/>
    </source>
</evidence>
<dbReference type="InterPro" id="IPR050351">
    <property type="entry name" value="BphY/WalK/GraS-like"/>
</dbReference>
<dbReference type="Gene3D" id="3.30.565.10">
    <property type="entry name" value="Histidine kinase-like ATPase, C-terminal domain"/>
    <property type="match status" value="1"/>
</dbReference>
<protein>
    <recommendedName>
        <fullName evidence="4">histidine kinase</fullName>
        <ecNumber evidence="4">2.7.13.3</ecNumber>
    </recommendedName>
</protein>
<reference evidence="19 20" key="1">
    <citation type="submission" date="2019-07" db="EMBL/GenBank/DDBJ databases">
        <title>Genomic Encyclopedia of Archaeal and Bacterial Type Strains, Phase II (KMG-II): from individual species to whole genera.</title>
        <authorList>
            <person name="Goeker M."/>
        </authorList>
    </citation>
    <scope>NUCLEOTIDE SEQUENCE [LARGE SCALE GENOMIC DNA]</scope>
    <source>
        <strain evidence="19 20">DSM 21935</strain>
    </source>
</reference>
<comment type="caution">
    <text evidence="19">The sequence shown here is derived from an EMBL/GenBank/DDBJ whole genome shotgun (WGS) entry which is preliminary data.</text>
</comment>
<dbReference type="EMBL" id="VNHY01000002">
    <property type="protein sequence ID" value="TYP93743.1"/>
    <property type="molecule type" value="Genomic_DNA"/>
</dbReference>
<dbReference type="SUPFAM" id="SSF47384">
    <property type="entry name" value="Homodimeric domain of signal transducing histidine kinase"/>
    <property type="match status" value="1"/>
</dbReference>
<evidence type="ECO:0000256" key="6">
    <source>
        <dbReference type="ARBA" id="ARBA00022553"/>
    </source>
</evidence>
<dbReference type="Proteomes" id="UP000324595">
    <property type="component" value="Unassembled WGS sequence"/>
</dbReference>
<dbReference type="InterPro" id="IPR005467">
    <property type="entry name" value="His_kinase_dom"/>
</dbReference>
<dbReference type="InterPro" id="IPR004358">
    <property type="entry name" value="Sig_transdc_His_kin-like_C"/>
</dbReference>
<dbReference type="InterPro" id="IPR013767">
    <property type="entry name" value="PAS_fold"/>
</dbReference>
<dbReference type="SMART" id="SM00388">
    <property type="entry name" value="HisKA"/>
    <property type="match status" value="1"/>
</dbReference>
<organism evidence="19 20">
    <name type="scientific">Fodinibius salinus</name>
    <dbReference type="NCBI Taxonomy" id="860790"/>
    <lineage>
        <taxon>Bacteria</taxon>
        <taxon>Pseudomonadati</taxon>
        <taxon>Balneolota</taxon>
        <taxon>Balneolia</taxon>
        <taxon>Balneolales</taxon>
        <taxon>Balneolaceae</taxon>
        <taxon>Fodinibius</taxon>
    </lineage>
</organism>
<dbReference type="GO" id="GO:0007234">
    <property type="term" value="P:osmosensory signaling via phosphorelay pathway"/>
    <property type="evidence" value="ECO:0007669"/>
    <property type="project" value="TreeGrafter"/>
</dbReference>
<dbReference type="FunFam" id="3.30.565.10:FF:000023">
    <property type="entry name" value="PAS domain-containing sensor histidine kinase"/>
    <property type="match status" value="1"/>
</dbReference>
<dbReference type="GO" id="GO:0000155">
    <property type="term" value="F:phosphorelay sensor kinase activity"/>
    <property type="evidence" value="ECO:0007669"/>
    <property type="project" value="InterPro"/>
</dbReference>
<evidence type="ECO:0000256" key="2">
    <source>
        <dbReference type="ARBA" id="ARBA00004141"/>
    </source>
</evidence>
<keyword evidence="9" id="KW-0547">Nucleotide-binding</keyword>
<dbReference type="GO" id="GO:0000156">
    <property type="term" value="F:phosphorelay response regulator activity"/>
    <property type="evidence" value="ECO:0007669"/>
    <property type="project" value="TreeGrafter"/>
</dbReference>
<keyword evidence="14 15" id="KW-0472">Membrane</keyword>
<sequence>MGMNIKTKLYTGLGFLAFLLVLLWGSSLVSVNTLAENTVDIIQNNSRTITYMQHMEHTMSKLHKKKVNMLSDTGRSASTNVDSLKRILKREMSKQMKNFTETGEPEASRALREALMQYLEQFDRFRSQESRGMNAYQTITNKYAEIQELISQITYMNLDAIDRKKDRAQETASQVILYMTIIGAISTLLALVLLLKYPNYIVNPIRELIERIKNIADQNYDQRLEFETGDEYQELAEAFNTMAVRLQEYDSSNLAKIKSEKRRIEAIINQMNEAVVGLDHEKNILFVNSKAEELIGLDHEQLVGQYAPDVASTNDLVRKLIQDIMNKEEHQQKDDENLIKIASEDRHIYYSKETLPVLLDDGAQEDDKQIGTIITLKNVTHFQEMNEAKTNFVAVVSHELKTPIASINMSLRLLEDERVGPLNEEQVDLIDSIRNDTNRMKRTTAELLDLSKIESGNIQLNSQPAHPSDLLDYAYETMVMQTDQKGIDIEIKCEEGLSAVKADMQKSVWVLVNLISNAVRYTPPGGQIVLKAADEPRAIRFSVTDNGKGIPEEYLGKIFQKYFQVYGDKNDNGGSGLGLSIAKEFINAQGGEIGVESELGKGSTFYFTLPKNRNSKKLNSYEA</sequence>
<dbReference type="PRINTS" id="PR00344">
    <property type="entry name" value="BCTRLSENSOR"/>
</dbReference>
<dbReference type="SUPFAM" id="SSF158472">
    <property type="entry name" value="HAMP domain-like"/>
    <property type="match status" value="1"/>
</dbReference>
<dbReference type="EC" id="2.7.13.3" evidence="4"/>
<keyword evidence="6" id="KW-0597">Phosphoprotein</keyword>
<evidence type="ECO:0000256" key="11">
    <source>
        <dbReference type="ARBA" id="ARBA00022840"/>
    </source>
</evidence>
<dbReference type="InterPro" id="IPR036890">
    <property type="entry name" value="HATPase_C_sf"/>
</dbReference>
<dbReference type="CDD" id="cd00075">
    <property type="entry name" value="HATPase"/>
    <property type="match status" value="1"/>
</dbReference>
<comment type="catalytic activity">
    <reaction evidence="1">
        <text>ATP + protein L-histidine = ADP + protein N-phospho-L-histidine.</text>
        <dbReference type="EC" id="2.7.13.3"/>
    </reaction>
</comment>
<dbReference type="Pfam" id="PF00672">
    <property type="entry name" value="HAMP"/>
    <property type="match status" value="1"/>
</dbReference>
<evidence type="ECO:0000259" key="16">
    <source>
        <dbReference type="PROSITE" id="PS50109"/>
    </source>
</evidence>
<dbReference type="InterPro" id="IPR036097">
    <property type="entry name" value="HisK_dim/P_sf"/>
</dbReference>
<evidence type="ECO:0000256" key="12">
    <source>
        <dbReference type="ARBA" id="ARBA00022989"/>
    </source>
</evidence>
<evidence type="ECO:0000259" key="17">
    <source>
        <dbReference type="PROSITE" id="PS50112"/>
    </source>
</evidence>
<dbReference type="SUPFAM" id="SSF55874">
    <property type="entry name" value="ATPase domain of HSP90 chaperone/DNA topoisomerase II/histidine kinase"/>
    <property type="match status" value="1"/>
</dbReference>
<dbReference type="PROSITE" id="PS50885">
    <property type="entry name" value="HAMP"/>
    <property type="match status" value="1"/>
</dbReference>
<dbReference type="GO" id="GO:0005886">
    <property type="term" value="C:plasma membrane"/>
    <property type="evidence" value="ECO:0007669"/>
    <property type="project" value="UniProtKB-SubCell"/>
</dbReference>
<feature type="domain" description="Histidine kinase" evidence="16">
    <location>
        <begin position="395"/>
        <end position="613"/>
    </location>
</feature>
<feature type="domain" description="PAS" evidence="17">
    <location>
        <begin position="260"/>
        <end position="305"/>
    </location>
</feature>
<feature type="domain" description="HAMP" evidence="18">
    <location>
        <begin position="199"/>
        <end position="251"/>
    </location>
</feature>
<dbReference type="GO" id="GO:0006355">
    <property type="term" value="P:regulation of DNA-templated transcription"/>
    <property type="evidence" value="ECO:0007669"/>
    <property type="project" value="InterPro"/>
</dbReference>
<keyword evidence="20" id="KW-1185">Reference proteome</keyword>
<name>A0A5D3YIY7_9BACT</name>
<evidence type="ECO:0000256" key="15">
    <source>
        <dbReference type="SAM" id="Phobius"/>
    </source>
</evidence>
<accession>A0A5D3YIY7</accession>
<keyword evidence="5" id="KW-1003">Cell membrane</keyword>
<keyword evidence="13" id="KW-0902">Two-component regulatory system</keyword>
<dbReference type="InterPro" id="IPR000014">
    <property type="entry name" value="PAS"/>
</dbReference>
<keyword evidence="8 15" id="KW-0812">Transmembrane</keyword>
<evidence type="ECO:0000256" key="9">
    <source>
        <dbReference type="ARBA" id="ARBA00022741"/>
    </source>
</evidence>
<dbReference type="InterPro" id="IPR003660">
    <property type="entry name" value="HAMP_dom"/>
</dbReference>
<dbReference type="InterPro" id="IPR003594">
    <property type="entry name" value="HATPase_dom"/>
</dbReference>
<dbReference type="Gene3D" id="1.10.287.130">
    <property type="match status" value="1"/>
</dbReference>
<dbReference type="NCBIfam" id="TIGR00229">
    <property type="entry name" value="sensory_box"/>
    <property type="match status" value="1"/>
</dbReference>
<evidence type="ECO:0000256" key="13">
    <source>
        <dbReference type="ARBA" id="ARBA00023012"/>
    </source>
</evidence>
<dbReference type="GO" id="GO:0030295">
    <property type="term" value="F:protein kinase activator activity"/>
    <property type="evidence" value="ECO:0007669"/>
    <property type="project" value="TreeGrafter"/>
</dbReference>
<dbReference type="OrthoDB" id="9813151at2"/>
<dbReference type="Pfam" id="PF00512">
    <property type="entry name" value="HisKA"/>
    <property type="match status" value="1"/>
</dbReference>
<evidence type="ECO:0000313" key="20">
    <source>
        <dbReference type="Proteomes" id="UP000324595"/>
    </source>
</evidence>